<keyword evidence="8" id="KW-0812">Transmembrane</keyword>
<dbReference type="GO" id="GO:0016036">
    <property type="term" value="P:cellular response to phosphate starvation"/>
    <property type="evidence" value="ECO:0007669"/>
    <property type="project" value="TreeGrafter"/>
</dbReference>
<evidence type="ECO:0000256" key="1">
    <source>
        <dbReference type="ARBA" id="ARBA00000085"/>
    </source>
</evidence>
<dbReference type="Gene3D" id="3.30.565.10">
    <property type="entry name" value="Histidine kinase-like ATPase, C-terminal domain"/>
    <property type="match status" value="1"/>
</dbReference>
<dbReference type="InterPro" id="IPR005467">
    <property type="entry name" value="His_kinase_dom"/>
</dbReference>
<evidence type="ECO:0000256" key="5">
    <source>
        <dbReference type="ARBA" id="ARBA00022679"/>
    </source>
</evidence>
<keyword evidence="5 10" id="KW-0808">Transferase</keyword>
<keyword evidence="4" id="KW-0597">Phosphoprotein</keyword>
<evidence type="ECO:0000313" key="10">
    <source>
        <dbReference type="EMBL" id="CUQ92231.1"/>
    </source>
</evidence>
<dbReference type="InterPro" id="IPR003594">
    <property type="entry name" value="HATPase_dom"/>
</dbReference>
<dbReference type="EC" id="2.7.13.3" evidence="3"/>
<keyword evidence="8" id="KW-1133">Transmembrane helix</keyword>
<reference evidence="10 11" key="1">
    <citation type="submission" date="2015-09" db="EMBL/GenBank/DDBJ databases">
        <authorList>
            <consortium name="Pathogen Informatics"/>
        </authorList>
    </citation>
    <scope>NUCLEOTIDE SEQUENCE [LARGE SCALE GENOMIC DNA]</scope>
    <source>
        <strain evidence="10 11">2789STDY5834889</strain>
    </source>
</reference>
<dbReference type="SUPFAM" id="SSF55874">
    <property type="entry name" value="ATPase domain of HSP90 chaperone/DNA topoisomerase II/histidine kinase"/>
    <property type="match status" value="1"/>
</dbReference>
<evidence type="ECO:0000256" key="4">
    <source>
        <dbReference type="ARBA" id="ARBA00022553"/>
    </source>
</evidence>
<dbReference type="Gene3D" id="1.10.287.130">
    <property type="match status" value="1"/>
</dbReference>
<dbReference type="AlphaFoldDB" id="A0A175A8K7"/>
<dbReference type="Proteomes" id="UP000078383">
    <property type="component" value="Unassembled WGS sequence"/>
</dbReference>
<proteinExistence type="predicted"/>
<dbReference type="Pfam" id="PF02518">
    <property type="entry name" value="HATPase_c"/>
    <property type="match status" value="1"/>
</dbReference>
<dbReference type="PROSITE" id="PS50109">
    <property type="entry name" value="HIS_KIN"/>
    <property type="match status" value="1"/>
</dbReference>
<sequence>MKKTFSLKKVYIIVSLLFLLIFSGTCIILRTLTSDPKVFLLFTIFTFLLLICVFILFCTIFHKLTLFTRELHKTLDSMIEGTYFSPDEKYDETLLSQINHHLGRLYSILENTKNSVNAEKVQLQQLISDISHQLKTPMTTLRLTESAMEKAITKPQELQTLFHTNTAHLNKLEFLISSLVKISRLETGVIKLSPSYQTIGDTILMALENIVLAADQKNIQITFNYSEDFKAYHDPKWTSEALYNILDNAVKYTNENGHISIELFTLENYTKIAITDSGIGIKESEIPKLFQRFYRSPSVKSFPGVGVGLHLAQDIISRQYGFIHVFSTLHVGSTFEVWLINSDSPK</sequence>
<accession>A0A175A8K7</accession>
<dbReference type="InterPro" id="IPR036097">
    <property type="entry name" value="HisK_dim/P_sf"/>
</dbReference>
<dbReference type="RefSeq" id="WP_055173312.1">
    <property type="nucleotide sequence ID" value="NZ_CZBX01000014.1"/>
</dbReference>
<feature type="domain" description="Histidine kinase" evidence="9">
    <location>
        <begin position="129"/>
        <end position="343"/>
    </location>
</feature>
<dbReference type="InterPro" id="IPR050351">
    <property type="entry name" value="BphY/WalK/GraS-like"/>
</dbReference>
<dbReference type="SMART" id="SM00388">
    <property type="entry name" value="HisKA"/>
    <property type="match status" value="1"/>
</dbReference>
<dbReference type="GO" id="GO:0004721">
    <property type="term" value="F:phosphoprotein phosphatase activity"/>
    <property type="evidence" value="ECO:0007669"/>
    <property type="project" value="TreeGrafter"/>
</dbReference>
<dbReference type="PANTHER" id="PTHR45453:SF1">
    <property type="entry name" value="PHOSPHATE REGULON SENSOR PROTEIN PHOR"/>
    <property type="match status" value="1"/>
</dbReference>
<dbReference type="PANTHER" id="PTHR45453">
    <property type="entry name" value="PHOSPHATE REGULON SENSOR PROTEIN PHOR"/>
    <property type="match status" value="1"/>
</dbReference>
<organism evidence="10 11">
    <name type="scientific">[Ruminococcus] torques</name>
    <dbReference type="NCBI Taxonomy" id="33039"/>
    <lineage>
        <taxon>Bacteria</taxon>
        <taxon>Bacillati</taxon>
        <taxon>Bacillota</taxon>
        <taxon>Clostridia</taxon>
        <taxon>Lachnospirales</taxon>
        <taxon>Lachnospiraceae</taxon>
        <taxon>Mediterraneibacter</taxon>
    </lineage>
</organism>
<dbReference type="InterPro" id="IPR004358">
    <property type="entry name" value="Sig_transdc_His_kin-like_C"/>
</dbReference>
<dbReference type="CDD" id="cd00082">
    <property type="entry name" value="HisKA"/>
    <property type="match status" value="1"/>
</dbReference>
<protein>
    <recommendedName>
        <fullName evidence="3">histidine kinase</fullName>
        <ecNumber evidence="3">2.7.13.3</ecNumber>
    </recommendedName>
</protein>
<dbReference type="PRINTS" id="PR00344">
    <property type="entry name" value="BCTRLSENSOR"/>
</dbReference>
<feature type="transmembrane region" description="Helical" evidence="8">
    <location>
        <begin position="12"/>
        <end position="32"/>
    </location>
</feature>
<keyword evidence="6" id="KW-0418">Kinase</keyword>
<dbReference type="GO" id="GO:0005886">
    <property type="term" value="C:plasma membrane"/>
    <property type="evidence" value="ECO:0007669"/>
    <property type="project" value="TreeGrafter"/>
</dbReference>
<keyword evidence="7" id="KW-0902">Two-component regulatory system</keyword>
<comment type="subcellular location">
    <subcellularLocation>
        <location evidence="2">Membrane</location>
    </subcellularLocation>
</comment>
<dbReference type="GO" id="GO:0000155">
    <property type="term" value="F:phosphorelay sensor kinase activity"/>
    <property type="evidence" value="ECO:0007669"/>
    <property type="project" value="InterPro"/>
</dbReference>
<feature type="transmembrane region" description="Helical" evidence="8">
    <location>
        <begin position="38"/>
        <end position="61"/>
    </location>
</feature>
<dbReference type="SUPFAM" id="SSF47384">
    <property type="entry name" value="Homodimeric domain of signal transducing histidine kinase"/>
    <property type="match status" value="1"/>
</dbReference>
<comment type="catalytic activity">
    <reaction evidence="1">
        <text>ATP + protein L-histidine = ADP + protein N-phospho-L-histidine.</text>
        <dbReference type="EC" id="2.7.13.3"/>
    </reaction>
</comment>
<dbReference type="SMART" id="SM00387">
    <property type="entry name" value="HATPase_c"/>
    <property type="match status" value="1"/>
</dbReference>
<dbReference type="EMBL" id="CZBX01000014">
    <property type="protein sequence ID" value="CUQ92231.1"/>
    <property type="molecule type" value="Genomic_DNA"/>
</dbReference>
<evidence type="ECO:0000256" key="3">
    <source>
        <dbReference type="ARBA" id="ARBA00012438"/>
    </source>
</evidence>
<evidence type="ECO:0000256" key="6">
    <source>
        <dbReference type="ARBA" id="ARBA00022777"/>
    </source>
</evidence>
<dbReference type="InterPro" id="IPR036890">
    <property type="entry name" value="HATPase_C_sf"/>
</dbReference>
<dbReference type="OrthoDB" id="9773956at2"/>
<gene>
    <name evidence="10" type="primary">phoR_7</name>
    <name evidence="10" type="ORF">ERS852502_02582</name>
</gene>
<evidence type="ECO:0000256" key="8">
    <source>
        <dbReference type="SAM" id="Phobius"/>
    </source>
</evidence>
<evidence type="ECO:0000313" key="11">
    <source>
        <dbReference type="Proteomes" id="UP000078383"/>
    </source>
</evidence>
<name>A0A175A8K7_9FIRM</name>
<evidence type="ECO:0000256" key="7">
    <source>
        <dbReference type="ARBA" id="ARBA00023012"/>
    </source>
</evidence>
<dbReference type="Pfam" id="PF00512">
    <property type="entry name" value="HisKA"/>
    <property type="match status" value="1"/>
</dbReference>
<dbReference type="InterPro" id="IPR003661">
    <property type="entry name" value="HisK_dim/P_dom"/>
</dbReference>
<keyword evidence="8" id="KW-0472">Membrane</keyword>
<evidence type="ECO:0000259" key="9">
    <source>
        <dbReference type="PROSITE" id="PS50109"/>
    </source>
</evidence>
<evidence type="ECO:0000256" key="2">
    <source>
        <dbReference type="ARBA" id="ARBA00004370"/>
    </source>
</evidence>